<comment type="caution">
    <text evidence="1">The sequence shown here is derived from an EMBL/GenBank/DDBJ whole genome shotgun (WGS) entry which is preliminary data.</text>
</comment>
<feature type="non-terminal residue" evidence="1">
    <location>
        <position position="115"/>
    </location>
</feature>
<gene>
    <name evidence="1" type="ORF">LCGC14_1912400</name>
</gene>
<proteinExistence type="predicted"/>
<name>A0A0F9GGE7_9ZZZZ</name>
<evidence type="ECO:0000313" key="1">
    <source>
        <dbReference type="EMBL" id="KKL89671.1"/>
    </source>
</evidence>
<organism evidence="1">
    <name type="scientific">marine sediment metagenome</name>
    <dbReference type="NCBI Taxonomy" id="412755"/>
    <lineage>
        <taxon>unclassified sequences</taxon>
        <taxon>metagenomes</taxon>
        <taxon>ecological metagenomes</taxon>
    </lineage>
</organism>
<sequence>METVKTQIVVTTTPADIPLPAEYAALGLTTGYNPVTLDEARLYITGMSGEGKSTFISSIPDSWVIDFETGVGGIPGRKGAYFNLAEAAKTTKKSKYEIFRTIFEKLIADGVAGRH</sequence>
<dbReference type="AlphaFoldDB" id="A0A0F9GGE7"/>
<dbReference type="EMBL" id="LAZR01020222">
    <property type="protein sequence ID" value="KKL89671.1"/>
    <property type="molecule type" value="Genomic_DNA"/>
</dbReference>
<reference evidence="1" key="1">
    <citation type="journal article" date="2015" name="Nature">
        <title>Complex archaea that bridge the gap between prokaryotes and eukaryotes.</title>
        <authorList>
            <person name="Spang A."/>
            <person name="Saw J.H."/>
            <person name="Jorgensen S.L."/>
            <person name="Zaremba-Niedzwiedzka K."/>
            <person name="Martijn J."/>
            <person name="Lind A.E."/>
            <person name="van Eijk R."/>
            <person name="Schleper C."/>
            <person name="Guy L."/>
            <person name="Ettema T.J."/>
        </authorList>
    </citation>
    <scope>NUCLEOTIDE SEQUENCE</scope>
</reference>
<protein>
    <submittedName>
        <fullName evidence="1">Uncharacterized protein</fullName>
    </submittedName>
</protein>
<accession>A0A0F9GGE7</accession>